<protein>
    <recommendedName>
        <fullName evidence="5">HTH luxR-type domain-containing protein</fullName>
    </recommendedName>
</protein>
<dbReference type="Pfam" id="PF03472">
    <property type="entry name" value="Autoind_bind"/>
    <property type="match status" value="1"/>
</dbReference>
<dbReference type="InterPro" id="IPR016032">
    <property type="entry name" value="Sig_transdc_resp-reg_C-effctor"/>
</dbReference>
<keyword evidence="3" id="KW-0804">Transcription</keyword>
<feature type="compositionally biased region" description="Pro residues" evidence="4">
    <location>
        <begin position="1"/>
        <end position="10"/>
    </location>
</feature>
<reference evidence="6 7" key="1">
    <citation type="submission" date="2018-05" db="EMBL/GenBank/DDBJ databases">
        <title>Acuticoccus sediminis sp. nov., isolated from deep-sea sediment of Indian Ocean.</title>
        <authorList>
            <person name="Liu X."/>
            <person name="Lai Q."/>
            <person name="Du Y."/>
            <person name="Sun F."/>
            <person name="Zhang X."/>
            <person name="Wang S."/>
            <person name="Shao Z."/>
        </authorList>
    </citation>
    <scope>NUCLEOTIDE SEQUENCE [LARGE SCALE GENOMIC DNA]</scope>
    <source>
        <strain evidence="6 7">PTG4-2</strain>
    </source>
</reference>
<evidence type="ECO:0000259" key="5">
    <source>
        <dbReference type="PROSITE" id="PS50043"/>
    </source>
</evidence>
<dbReference type="SUPFAM" id="SSF75516">
    <property type="entry name" value="Pheromone-binding domain of LuxR-like quorum-sensing transcription factors"/>
    <property type="match status" value="1"/>
</dbReference>
<evidence type="ECO:0000256" key="3">
    <source>
        <dbReference type="ARBA" id="ARBA00023163"/>
    </source>
</evidence>
<sequence>MRTSISPPPANAIRDTDADTASVAAPLRNRRRSSTRPLPASPRSLVHRCRSGDRGSRARAFRHSRRCAVRPPPLNRGGAELFSVSPAATLCIFPHRQLGRSICNERRKIVNQTKQLMSLAAEIDCQTSVAGVWEVFGAALARLDLTHYIFLMIDADGSRPEMAATLSLEPPGSVSARDPFLQYCCRSFEATLTGITHLGDYPYLPDSARSYIEGAAEHGFTSGLAIPVRLRGGPRYGGFNLGSDMPREAFARHVLPHLDVLRFLCLIAERRRDVLRQAERRPAPSEEVRHLLTPREFEILERMSTGMTRRQCAAELAVRESTVATHLKSAFDKLGVRSMVEAAHVLYRGPPPPSADDPWL</sequence>
<evidence type="ECO:0000313" key="7">
    <source>
        <dbReference type="Proteomes" id="UP000249590"/>
    </source>
</evidence>
<dbReference type="PANTHER" id="PTHR44688:SF16">
    <property type="entry name" value="DNA-BINDING TRANSCRIPTIONAL ACTIVATOR DEVR_DOSR"/>
    <property type="match status" value="1"/>
</dbReference>
<gene>
    <name evidence="6" type="ORF">DLJ53_03435</name>
</gene>
<dbReference type="CDD" id="cd06170">
    <property type="entry name" value="LuxR_C_like"/>
    <property type="match status" value="1"/>
</dbReference>
<dbReference type="EMBL" id="QHHQ01000001">
    <property type="protein sequence ID" value="RAI03556.1"/>
    <property type="molecule type" value="Genomic_DNA"/>
</dbReference>
<dbReference type="PANTHER" id="PTHR44688">
    <property type="entry name" value="DNA-BINDING TRANSCRIPTIONAL ACTIVATOR DEVR_DOSR"/>
    <property type="match status" value="1"/>
</dbReference>
<proteinExistence type="predicted"/>
<organism evidence="6 7">
    <name type="scientific">Acuticoccus sediminis</name>
    <dbReference type="NCBI Taxonomy" id="2184697"/>
    <lineage>
        <taxon>Bacteria</taxon>
        <taxon>Pseudomonadati</taxon>
        <taxon>Pseudomonadota</taxon>
        <taxon>Alphaproteobacteria</taxon>
        <taxon>Hyphomicrobiales</taxon>
        <taxon>Amorphaceae</taxon>
        <taxon>Acuticoccus</taxon>
    </lineage>
</organism>
<evidence type="ECO:0000256" key="4">
    <source>
        <dbReference type="SAM" id="MobiDB-lite"/>
    </source>
</evidence>
<dbReference type="InterPro" id="IPR000792">
    <property type="entry name" value="Tscrpt_reg_LuxR_C"/>
</dbReference>
<feature type="region of interest" description="Disordered" evidence="4">
    <location>
        <begin position="1"/>
        <end position="53"/>
    </location>
</feature>
<dbReference type="GO" id="GO:0003677">
    <property type="term" value="F:DNA binding"/>
    <property type="evidence" value="ECO:0007669"/>
    <property type="project" value="UniProtKB-KW"/>
</dbReference>
<dbReference type="SUPFAM" id="SSF46894">
    <property type="entry name" value="C-terminal effector domain of the bipartite response regulators"/>
    <property type="match status" value="1"/>
</dbReference>
<dbReference type="InterPro" id="IPR036388">
    <property type="entry name" value="WH-like_DNA-bd_sf"/>
</dbReference>
<dbReference type="Pfam" id="PF00196">
    <property type="entry name" value="GerE"/>
    <property type="match status" value="1"/>
</dbReference>
<feature type="domain" description="HTH luxR-type" evidence="5">
    <location>
        <begin position="285"/>
        <end position="350"/>
    </location>
</feature>
<dbReference type="GO" id="GO:0006355">
    <property type="term" value="P:regulation of DNA-templated transcription"/>
    <property type="evidence" value="ECO:0007669"/>
    <property type="project" value="InterPro"/>
</dbReference>
<dbReference type="Proteomes" id="UP000249590">
    <property type="component" value="Unassembled WGS sequence"/>
</dbReference>
<accession>A0A8B2P089</accession>
<keyword evidence="7" id="KW-1185">Reference proteome</keyword>
<evidence type="ECO:0000256" key="2">
    <source>
        <dbReference type="ARBA" id="ARBA00023125"/>
    </source>
</evidence>
<dbReference type="SMART" id="SM00421">
    <property type="entry name" value="HTH_LUXR"/>
    <property type="match status" value="1"/>
</dbReference>
<dbReference type="InterPro" id="IPR005143">
    <property type="entry name" value="TF_LuxR_autoind-bd_dom"/>
</dbReference>
<dbReference type="PROSITE" id="PS50043">
    <property type="entry name" value="HTH_LUXR_2"/>
    <property type="match status" value="1"/>
</dbReference>
<name>A0A8B2P089_9HYPH</name>
<dbReference type="Gene3D" id="3.30.450.80">
    <property type="entry name" value="Transcription factor LuxR-like, autoinducer-binding domain"/>
    <property type="match status" value="1"/>
</dbReference>
<dbReference type="Gene3D" id="1.10.10.10">
    <property type="entry name" value="Winged helix-like DNA-binding domain superfamily/Winged helix DNA-binding domain"/>
    <property type="match status" value="1"/>
</dbReference>
<comment type="caution">
    <text evidence="6">The sequence shown here is derived from an EMBL/GenBank/DDBJ whole genome shotgun (WGS) entry which is preliminary data.</text>
</comment>
<keyword evidence="1" id="KW-0805">Transcription regulation</keyword>
<evidence type="ECO:0000313" key="6">
    <source>
        <dbReference type="EMBL" id="RAI03556.1"/>
    </source>
</evidence>
<dbReference type="InterPro" id="IPR036693">
    <property type="entry name" value="TF_LuxR_autoind-bd_dom_sf"/>
</dbReference>
<evidence type="ECO:0000256" key="1">
    <source>
        <dbReference type="ARBA" id="ARBA00023015"/>
    </source>
</evidence>
<dbReference type="PRINTS" id="PR00038">
    <property type="entry name" value="HTHLUXR"/>
</dbReference>
<dbReference type="AlphaFoldDB" id="A0A8B2P089"/>
<keyword evidence="2" id="KW-0238">DNA-binding</keyword>